<evidence type="ECO:0000313" key="1">
    <source>
        <dbReference type="EMBL" id="CEP17361.1"/>
    </source>
</evidence>
<name>A0A0B7NFS3_9FUNG</name>
<protein>
    <submittedName>
        <fullName evidence="1">Uncharacterized protein</fullName>
    </submittedName>
</protein>
<dbReference type="AlphaFoldDB" id="A0A0B7NFS3"/>
<dbReference type="STRING" id="35722.A0A0B7NFS3"/>
<accession>A0A0B7NFS3</accession>
<keyword evidence="2" id="KW-1185">Reference proteome</keyword>
<sequence length="223" mass="25506">METHVFIEDGQGRIFDDRGCGAMDLKEELDPYHLTSLTRIRECCSKRAHGGQPSDESLDEQMEEAIDRVKTRTKTYNVYTNDQKLRFVYYNRVKLSNAAKSGRLAGGIAERTAQKWAKKLKEDKDWNIFEKQTNKCKLGTSQLEDRHKDHLISLYDANPQARLDDAVESLAANFEGFNLKKTSVRNLLITDCTCRSKELHCGLFLETTQQKEQIELSGSMSGF</sequence>
<gene>
    <name evidence="1" type="primary">PARPA_11657.1 scaffold 44482</name>
</gene>
<dbReference type="OrthoDB" id="2207325at2759"/>
<dbReference type="Proteomes" id="UP000054107">
    <property type="component" value="Unassembled WGS sequence"/>
</dbReference>
<evidence type="ECO:0000313" key="2">
    <source>
        <dbReference type="Proteomes" id="UP000054107"/>
    </source>
</evidence>
<dbReference type="EMBL" id="LN733663">
    <property type="protein sequence ID" value="CEP17361.1"/>
    <property type="molecule type" value="Genomic_DNA"/>
</dbReference>
<organism evidence="1 2">
    <name type="scientific">Parasitella parasitica</name>
    <dbReference type="NCBI Taxonomy" id="35722"/>
    <lineage>
        <taxon>Eukaryota</taxon>
        <taxon>Fungi</taxon>
        <taxon>Fungi incertae sedis</taxon>
        <taxon>Mucoromycota</taxon>
        <taxon>Mucoromycotina</taxon>
        <taxon>Mucoromycetes</taxon>
        <taxon>Mucorales</taxon>
        <taxon>Mucorineae</taxon>
        <taxon>Mucoraceae</taxon>
        <taxon>Parasitella</taxon>
    </lineage>
</organism>
<reference evidence="1 2" key="1">
    <citation type="submission" date="2014-09" db="EMBL/GenBank/DDBJ databases">
        <authorList>
            <person name="Ellenberger Sabrina"/>
        </authorList>
    </citation>
    <scope>NUCLEOTIDE SEQUENCE [LARGE SCALE GENOMIC DNA]</scope>
    <source>
        <strain evidence="1 2">CBS 412.66</strain>
    </source>
</reference>
<proteinExistence type="predicted"/>